<protein>
    <submittedName>
        <fullName evidence="5">DUF148 domain-containing protein</fullName>
    </submittedName>
</protein>
<evidence type="ECO:0000313" key="3">
    <source>
        <dbReference type="EMBL" id="VDL66208.1"/>
    </source>
</evidence>
<sequence>MKASGKSFDEIRKKTTEYFDALPADKQSSLKEEFKGKCKAFFRKIATPEEMEKMKSLHEAGSTDEVRNIVKEVVGRQSGTEKELAGKMEILCGDVFDVKSKRRRDIDEKINRKLSWMSDDQKQVVKQMYADGKPQAEIRAKIFQYLSSLDGPSGAAAKEQTQKECYKWMDDVATPEEIAALHKMHETDHAGCKKKNLPFCEKVWYGDHDHHDHSHHHGKRRAERRRRHLHAIDKFLDWLTAEQKSQLEEIENSGAHFDNVIAKVKEFYNALPEEKKGELKTNFKTQCSAWVKEVATPEEVEHIKKMLESKDNAELKKKLHELEGRLTEEQKHTVEHVRE</sequence>
<proteinExistence type="predicted"/>
<accession>A0A0N4XJB6</accession>
<keyword evidence="4" id="KW-1185">Reference proteome</keyword>
<dbReference type="AlphaFoldDB" id="A0A0N4XJB6"/>
<name>A0A0N4XJB6_NIPBR</name>
<feature type="domain" description="Polyprotein allergen nematode" evidence="2">
    <location>
        <begin position="103"/>
        <end position="196"/>
    </location>
</feature>
<dbReference type="Pfam" id="PF16469">
    <property type="entry name" value="NPA"/>
    <property type="match status" value="3"/>
</dbReference>
<dbReference type="Proteomes" id="UP000271162">
    <property type="component" value="Unassembled WGS sequence"/>
</dbReference>
<evidence type="ECO:0000313" key="4">
    <source>
        <dbReference type="Proteomes" id="UP000271162"/>
    </source>
</evidence>
<feature type="domain" description="Polyprotein allergen nematode" evidence="2">
    <location>
        <begin position="225"/>
        <end position="337"/>
    </location>
</feature>
<evidence type="ECO:0000259" key="2">
    <source>
        <dbReference type="Pfam" id="PF16469"/>
    </source>
</evidence>
<feature type="domain" description="Polyprotein allergen nematode" evidence="2">
    <location>
        <begin position="1"/>
        <end position="96"/>
    </location>
</feature>
<evidence type="ECO:0000313" key="5">
    <source>
        <dbReference type="WBParaSite" id="NBR_0000261801-mRNA-1"/>
    </source>
</evidence>
<dbReference type="InterPro" id="IPR038289">
    <property type="entry name" value="DVA-1_sf"/>
</dbReference>
<feature type="coiled-coil region" evidence="1">
    <location>
        <begin position="303"/>
        <end position="332"/>
    </location>
</feature>
<organism evidence="5">
    <name type="scientific">Nippostrongylus brasiliensis</name>
    <name type="common">Rat hookworm</name>
    <dbReference type="NCBI Taxonomy" id="27835"/>
    <lineage>
        <taxon>Eukaryota</taxon>
        <taxon>Metazoa</taxon>
        <taxon>Ecdysozoa</taxon>
        <taxon>Nematoda</taxon>
        <taxon>Chromadorea</taxon>
        <taxon>Rhabditida</taxon>
        <taxon>Rhabditina</taxon>
        <taxon>Rhabditomorpha</taxon>
        <taxon>Strongyloidea</taxon>
        <taxon>Heligmosomidae</taxon>
        <taxon>Nippostrongylus</taxon>
    </lineage>
</organism>
<evidence type="ECO:0000256" key="1">
    <source>
        <dbReference type="SAM" id="Coils"/>
    </source>
</evidence>
<dbReference type="InterPro" id="IPR032487">
    <property type="entry name" value="ABA-1_nematode"/>
</dbReference>
<dbReference type="WBParaSite" id="NBR_0000261801-mRNA-1">
    <property type="protein sequence ID" value="NBR_0000261801-mRNA-1"/>
    <property type="gene ID" value="NBR_0000261801"/>
</dbReference>
<reference evidence="3 4" key="2">
    <citation type="submission" date="2018-11" db="EMBL/GenBank/DDBJ databases">
        <authorList>
            <consortium name="Pathogen Informatics"/>
        </authorList>
    </citation>
    <scope>NUCLEOTIDE SEQUENCE [LARGE SCALE GENOMIC DNA]</scope>
</reference>
<reference evidence="5" key="1">
    <citation type="submission" date="2017-02" db="UniProtKB">
        <authorList>
            <consortium name="WormBaseParasite"/>
        </authorList>
    </citation>
    <scope>IDENTIFICATION</scope>
</reference>
<dbReference type="Gene3D" id="1.10.533.30">
    <property type="entry name" value="Nematode polyprotein allergen ABA-1"/>
    <property type="match status" value="3"/>
</dbReference>
<gene>
    <name evidence="3" type="ORF">NBR_LOCUS2619</name>
</gene>
<dbReference type="EMBL" id="UYSL01003142">
    <property type="protein sequence ID" value="VDL66208.1"/>
    <property type="molecule type" value="Genomic_DNA"/>
</dbReference>
<keyword evidence="1" id="KW-0175">Coiled coil</keyword>